<proteinExistence type="predicted"/>
<keyword evidence="2" id="KW-1185">Reference proteome</keyword>
<dbReference type="AlphaFoldDB" id="A0A8X6MSZ8"/>
<organism evidence="1 2">
    <name type="scientific">Nephila pilipes</name>
    <name type="common">Giant wood spider</name>
    <name type="synonym">Nephila maculata</name>
    <dbReference type="NCBI Taxonomy" id="299642"/>
    <lineage>
        <taxon>Eukaryota</taxon>
        <taxon>Metazoa</taxon>
        <taxon>Ecdysozoa</taxon>
        <taxon>Arthropoda</taxon>
        <taxon>Chelicerata</taxon>
        <taxon>Arachnida</taxon>
        <taxon>Araneae</taxon>
        <taxon>Araneomorphae</taxon>
        <taxon>Entelegynae</taxon>
        <taxon>Araneoidea</taxon>
        <taxon>Nephilidae</taxon>
        <taxon>Nephila</taxon>
    </lineage>
</organism>
<dbReference type="Proteomes" id="UP000887013">
    <property type="component" value="Unassembled WGS sequence"/>
</dbReference>
<comment type="caution">
    <text evidence="1">The sequence shown here is derived from an EMBL/GenBank/DDBJ whole genome shotgun (WGS) entry which is preliminary data.</text>
</comment>
<sequence length="99" mass="11597">MKDKICMRKRKKAIFQHTLEVLYLNSEIKGGTSEELHRPFIAGILAACGVYRRNAFSMTSPLSYCHELRVTVLIICEPLHRFRPQKSCIWRLWGTILEF</sequence>
<dbReference type="EMBL" id="BMAW01001909">
    <property type="protein sequence ID" value="GFS76221.1"/>
    <property type="molecule type" value="Genomic_DNA"/>
</dbReference>
<reference evidence="1" key="1">
    <citation type="submission" date="2020-08" db="EMBL/GenBank/DDBJ databases">
        <title>Multicomponent nature underlies the extraordinary mechanical properties of spider dragline silk.</title>
        <authorList>
            <person name="Kono N."/>
            <person name="Nakamura H."/>
            <person name="Mori M."/>
            <person name="Yoshida Y."/>
            <person name="Ohtoshi R."/>
            <person name="Malay A.D."/>
            <person name="Moran D.A.P."/>
            <person name="Tomita M."/>
            <person name="Numata K."/>
            <person name="Arakawa K."/>
        </authorList>
    </citation>
    <scope>NUCLEOTIDE SEQUENCE</scope>
</reference>
<evidence type="ECO:0000313" key="1">
    <source>
        <dbReference type="EMBL" id="GFS76221.1"/>
    </source>
</evidence>
<name>A0A8X6MSZ8_NEPPI</name>
<evidence type="ECO:0000313" key="2">
    <source>
        <dbReference type="Proteomes" id="UP000887013"/>
    </source>
</evidence>
<accession>A0A8X6MSZ8</accession>
<protein>
    <submittedName>
        <fullName evidence="1">Uncharacterized protein</fullName>
    </submittedName>
</protein>
<gene>
    <name evidence="1" type="ORF">NPIL_397051</name>
</gene>